<proteinExistence type="inferred from homology"/>
<evidence type="ECO:0000313" key="10">
    <source>
        <dbReference type="Proteomes" id="UP000554837"/>
    </source>
</evidence>
<dbReference type="Pfam" id="PF02321">
    <property type="entry name" value="OEP"/>
    <property type="match status" value="2"/>
</dbReference>
<dbReference type="GO" id="GO:1990281">
    <property type="term" value="C:efflux pump complex"/>
    <property type="evidence" value="ECO:0007669"/>
    <property type="project" value="TreeGrafter"/>
</dbReference>
<dbReference type="InterPro" id="IPR051906">
    <property type="entry name" value="TolC-like"/>
</dbReference>
<organism evidence="9 10">
    <name type="scientific">Inhella inkyongensis</name>
    <dbReference type="NCBI Taxonomy" id="392593"/>
    <lineage>
        <taxon>Bacteria</taxon>
        <taxon>Pseudomonadati</taxon>
        <taxon>Pseudomonadota</taxon>
        <taxon>Betaproteobacteria</taxon>
        <taxon>Burkholderiales</taxon>
        <taxon>Sphaerotilaceae</taxon>
        <taxon>Inhella</taxon>
    </lineage>
</organism>
<name>A0A840S3C0_9BURK</name>
<dbReference type="SUPFAM" id="SSF56954">
    <property type="entry name" value="Outer membrane efflux proteins (OEP)"/>
    <property type="match status" value="1"/>
</dbReference>
<keyword evidence="5" id="KW-0812">Transmembrane</keyword>
<dbReference type="EMBL" id="JACHHO010000001">
    <property type="protein sequence ID" value="MBB5203928.1"/>
    <property type="molecule type" value="Genomic_DNA"/>
</dbReference>
<evidence type="ECO:0000256" key="6">
    <source>
        <dbReference type="ARBA" id="ARBA00023136"/>
    </source>
</evidence>
<evidence type="ECO:0000256" key="7">
    <source>
        <dbReference type="ARBA" id="ARBA00023237"/>
    </source>
</evidence>
<keyword evidence="3" id="KW-0813">Transport</keyword>
<comment type="caution">
    <text evidence="9">The sequence shown here is derived from an EMBL/GenBank/DDBJ whole genome shotgun (WGS) entry which is preliminary data.</text>
</comment>
<dbReference type="NCBIfam" id="TIGR01844">
    <property type="entry name" value="type_I_sec_TolC"/>
    <property type="match status" value="1"/>
</dbReference>
<dbReference type="Proteomes" id="UP000554837">
    <property type="component" value="Unassembled WGS sequence"/>
</dbReference>
<dbReference type="RefSeq" id="WP_138857057.1">
    <property type="nucleotide sequence ID" value="NZ_CP040709.1"/>
</dbReference>
<dbReference type="PANTHER" id="PTHR30026">
    <property type="entry name" value="OUTER MEMBRANE PROTEIN TOLC"/>
    <property type="match status" value="1"/>
</dbReference>
<keyword evidence="4" id="KW-1134">Transmembrane beta strand</keyword>
<dbReference type="InterPro" id="IPR003423">
    <property type="entry name" value="OMP_efflux"/>
</dbReference>
<evidence type="ECO:0000256" key="4">
    <source>
        <dbReference type="ARBA" id="ARBA00022452"/>
    </source>
</evidence>
<keyword evidence="6" id="KW-0472">Membrane</keyword>
<evidence type="ECO:0000256" key="3">
    <source>
        <dbReference type="ARBA" id="ARBA00022448"/>
    </source>
</evidence>
<keyword evidence="8" id="KW-0732">Signal</keyword>
<dbReference type="GO" id="GO:0015562">
    <property type="term" value="F:efflux transmembrane transporter activity"/>
    <property type="evidence" value="ECO:0007669"/>
    <property type="project" value="InterPro"/>
</dbReference>
<dbReference type="PANTHER" id="PTHR30026:SF20">
    <property type="entry name" value="OUTER MEMBRANE PROTEIN TOLC"/>
    <property type="match status" value="1"/>
</dbReference>
<comment type="similarity">
    <text evidence="2">Belongs to the outer membrane factor (OMF) (TC 1.B.17) family.</text>
</comment>
<dbReference type="GO" id="GO:0009279">
    <property type="term" value="C:cell outer membrane"/>
    <property type="evidence" value="ECO:0007669"/>
    <property type="project" value="UniProtKB-SubCell"/>
</dbReference>
<evidence type="ECO:0000256" key="1">
    <source>
        <dbReference type="ARBA" id="ARBA00004442"/>
    </source>
</evidence>
<reference evidence="9 10" key="1">
    <citation type="submission" date="2020-08" db="EMBL/GenBank/DDBJ databases">
        <title>Genomic Encyclopedia of Type Strains, Phase IV (KMG-IV): sequencing the most valuable type-strain genomes for metagenomic binning, comparative biology and taxonomic classification.</title>
        <authorList>
            <person name="Goeker M."/>
        </authorList>
    </citation>
    <scope>NUCLEOTIDE SEQUENCE [LARGE SCALE GENOMIC DNA]</scope>
    <source>
        <strain evidence="9 10">DSM 23958</strain>
    </source>
</reference>
<evidence type="ECO:0000313" key="9">
    <source>
        <dbReference type="EMBL" id="MBB5203928.1"/>
    </source>
</evidence>
<evidence type="ECO:0000256" key="5">
    <source>
        <dbReference type="ARBA" id="ARBA00022692"/>
    </source>
</evidence>
<evidence type="ECO:0000256" key="2">
    <source>
        <dbReference type="ARBA" id="ARBA00007613"/>
    </source>
</evidence>
<dbReference type="InterPro" id="IPR010130">
    <property type="entry name" value="T1SS_OMP_TolC"/>
</dbReference>
<keyword evidence="7" id="KW-0998">Cell outer membrane</keyword>
<dbReference type="AlphaFoldDB" id="A0A840S3C0"/>
<evidence type="ECO:0000256" key="8">
    <source>
        <dbReference type="SAM" id="SignalP"/>
    </source>
</evidence>
<comment type="subcellular location">
    <subcellularLocation>
        <location evidence="1">Cell outer membrane</location>
    </subcellularLocation>
</comment>
<feature type="chain" id="PRO_5032309017" evidence="8">
    <location>
        <begin position="24"/>
        <end position="437"/>
    </location>
</feature>
<gene>
    <name evidence="9" type="ORF">HNQ51_001221</name>
</gene>
<accession>A0A840S3C0</accession>
<sequence>MPSVFPTPLKLALLLAFGGAAQAQSLNELYQAARAYDASYLSARAASEGAQHRLTQAQALRKPSVGLGISSTRTELDVPVRGRGAVNSTGASVSASYALYNQSHGASIAQAERGVELSRADLAVAEQDLMVRVAQAYFDVLAAREALATSQGSKKAIAEQLASAKRNFEVGTATITDTREAQARFDRATAQEIAAENDLRVKRVTLDQLVGRNDVDPKPLAQPVALPVVEPLNVDPWLAQAEAGHPQIQRARLGLDVAQLEVDKAKAAERPTLDLTGSLGVKRDSGSFAQPVGNTQNAVVGVSFKMPLYTGGATQGRIAEALVLAEKSRNDLEFARRSVAEGTRRSFYGLQSLNAQVKAFEAAESSSKLALEATQLGYKVGVRVNLDVLNAQAQLYATQNDLAKARFDTLVTSLKLRQASGQLRPEDIAALDALLAK</sequence>
<dbReference type="Gene3D" id="1.20.1600.10">
    <property type="entry name" value="Outer membrane efflux proteins (OEP)"/>
    <property type="match status" value="1"/>
</dbReference>
<protein>
    <submittedName>
        <fullName evidence="9">Outer membrane protein</fullName>
    </submittedName>
</protein>
<feature type="signal peptide" evidence="8">
    <location>
        <begin position="1"/>
        <end position="23"/>
    </location>
</feature>
<dbReference type="OrthoDB" id="9813458at2"/>
<dbReference type="GO" id="GO:0015288">
    <property type="term" value="F:porin activity"/>
    <property type="evidence" value="ECO:0007669"/>
    <property type="project" value="TreeGrafter"/>
</dbReference>
<keyword evidence="10" id="KW-1185">Reference proteome</keyword>